<protein>
    <recommendedName>
        <fullName evidence="1">RNase H type-1 domain-containing protein</fullName>
    </recommendedName>
</protein>
<dbReference type="CDD" id="cd06222">
    <property type="entry name" value="RNase_H_like"/>
    <property type="match status" value="1"/>
</dbReference>
<reference evidence="2 3" key="1">
    <citation type="journal article" date="2024" name="G3 (Bethesda)">
        <title>Genome assembly of Hibiscus sabdariffa L. provides insights into metabolisms of medicinal natural products.</title>
        <authorList>
            <person name="Kim T."/>
        </authorList>
    </citation>
    <scope>NUCLEOTIDE SEQUENCE [LARGE SCALE GENOMIC DNA]</scope>
    <source>
        <strain evidence="2">TK-2024</strain>
        <tissue evidence="2">Old leaves</tissue>
    </source>
</reference>
<evidence type="ECO:0000313" key="2">
    <source>
        <dbReference type="EMBL" id="KAK8602005.1"/>
    </source>
</evidence>
<dbReference type="InterPro" id="IPR044730">
    <property type="entry name" value="RNase_H-like_dom_plant"/>
</dbReference>
<gene>
    <name evidence="2" type="ORF">V6N12_051827</name>
</gene>
<dbReference type="InterPro" id="IPR002156">
    <property type="entry name" value="RNaseH_domain"/>
</dbReference>
<evidence type="ECO:0000259" key="1">
    <source>
        <dbReference type="Pfam" id="PF13456"/>
    </source>
</evidence>
<dbReference type="InterPro" id="IPR036397">
    <property type="entry name" value="RNaseH_sf"/>
</dbReference>
<feature type="domain" description="RNase H type-1" evidence="1">
    <location>
        <begin position="63"/>
        <end position="173"/>
    </location>
</feature>
<proteinExistence type="predicted"/>
<sequence>MLLNYVHNDKLNRNYDSVDCILRHSFAWTRYYADASTLPPTSTCSKNNDIQWPIIALDGLCLNVDGGVSPSTRIGYIGGLMRDQEGGWLFSFHKSIGIVSPLYAELWAILTGLQFAWDKGIPSLRVQSNCKEALNLIQYRSAIHSSILLVQATTNLVRRYWSVHFQWVPREKKSYRPAYQTYSCSTVYNHHL</sequence>
<dbReference type="Pfam" id="PF13456">
    <property type="entry name" value="RVT_3"/>
    <property type="match status" value="1"/>
</dbReference>
<evidence type="ECO:0000313" key="3">
    <source>
        <dbReference type="Proteomes" id="UP001472677"/>
    </source>
</evidence>
<dbReference type="EMBL" id="JBBPBM010000001">
    <property type="protein sequence ID" value="KAK8602005.1"/>
    <property type="molecule type" value="Genomic_DNA"/>
</dbReference>
<dbReference type="PANTHER" id="PTHR47723:SF19">
    <property type="entry name" value="POLYNUCLEOTIDYL TRANSFERASE, RIBONUCLEASE H-LIKE SUPERFAMILY PROTEIN"/>
    <property type="match status" value="1"/>
</dbReference>
<dbReference type="SUPFAM" id="SSF53098">
    <property type="entry name" value="Ribonuclease H-like"/>
    <property type="match status" value="1"/>
</dbReference>
<name>A0ABR2GGR1_9ROSI</name>
<comment type="caution">
    <text evidence="2">The sequence shown here is derived from an EMBL/GenBank/DDBJ whole genome shotgun (WGS) entry which is preliminary data.</text>
</comment>
<dbReference type="Gene3D" id="3.30.420.10">
    <property type="entry name" value="Ribonuclease H-like superfamily/Ribonuclease H"/>
    <property type="match status" value="1"/>
</dbReference>
<keyword evidence="3" id="KW-1185">Reference proteome</keyword>
<dbReference type="PANTHER" id="PTHR47723">
    <property type="entry name" value="OS05G0353850 PROTEIN"/>
    <property type="match status" value="1"/>
</dbReference>
<dbReference type="InterPro" id="IPR053151">
    <property type="entry name" value="RNase_H-like"/>
</dbReference>
<organism evidence="2 3">
    <name type="scientific">Hibiscus sabdariffa</name>
    <name type="common">roselle</name>
    <dbReference type="NCBI Taxonomy" id="183260"/>
    <lineage>
        <taxon>Eukaryota</taxon>
        <taxon>Viridiplantae</taxon>
        <taxon>Streptophyta</taxon>
        <taxon>Embryophyta</taxon>
        <taxon>Tracheophyta</taxon>
        <taxon>Spermatophyta</taxon>
        <taxon>Magnoliopsida</taxon>
        <taxon>eudicotyledons</taxon>
        <taxon>Gunneridae</taxon>
        <taxon>Pentapetalae</taxon>
        <taxon>rosids</taxon>
        <taxon>malvids</taxon>
        <taxon>Malvales</taxon>
        <taxon>Malvaceae</taxon>
        <taxon>Malvoideae</taxon>
        <taxon>Hibiscus</taxon>
    </lineage>
</organism>
<dbReference type="InterPro" id="IPR012337">
    <property type="entry name" value="RNaseH-like_sf"/>
</dbReference>
<dbReference type="Proteomes" id="UP001472677">
    <property type="component" value="Unassembled WGS sequence"/>
</dbReference>
<accession>A0ABR2GGR1</accession>